<dbReference type="AlphaFoldDB" id="A0A2P2DIS1"/>
<evidence type="ECO:0000313" key="2">
    <source>
        <dbReference type="Proteomes" id="UP000245206"/>
    </source>
</evidence>
<protein>
    <recommendedName>
        <fullName evidence="3">Phage tail protein</fullName>
    </recommendedName>
</protein>
<comment type="caution">
    <text evidence="1">The sequence shown here is derived from an EMBL/GenBank/DDBJ whole genome shotgun (WGS) entry which is preliminary data.</text>
</comment>
<proteinExistence type="predicted"/>
<dbReference type="Proteomes" id="UP000245206">
    <property type="component" value="Unassembled WGS sequence"/>
</dbReference>
<accession>A0A2P2DIS1</accession>
<sequence>MSNSFQYIVKNRFGNILSLTEVMKETLKVPNSSFAPEGDYVEKADEHGTVFRGNGRIGRREITLKFDHVEERPIDYEYALNEIAAFFSEPEIDGPFWLVNTTRKKRIKIMLKNFDPKTNDGLENVIGTDNTMSFVLTGGLWELAPVTEVFILSSGEIKTISFPRIAFPTHVIMEMESLGPNPDFAIDFGTIENSEFKGRQSVRYQQSSFTTGESIIHDSVDGIISYKREGVTYQNNLILTAGTPGLVLKRGLNAIRFQGLGSIKFNLTYRTRTAF</sequence>
<organism evidence="1 2">
    <name type="scientific">Leptospira ellinghausenii</name>
    <dbReference type="NCBI Taxonomy" id="1917822"/>
    <lineage>
        <taxon>Bacteria</taxon>
        <taxon>Pseudomonadati</taxon>
        <taxon>Spirochaetota</taxon>
        <taxon>Spirochaetia</taxon>
        <taxon>Leptospirales</taxon>
        <taxon>Leptospiraceae</taxon>
        <taxon>Leptospira</taxon>
    </lineage>
</organism>
<keyword evidence="2" id="KW-1185">Reference proteome</keyword>
<reference evidence="2" key="1">
    <citation type="journal article" date="2019" name="Microbiol. Immunol.">
        <title>Molecular and phenotypic characterization of Leptospira johnsonii sp. nov., Leptospira ellinghausenii sp. nov. and Leptospira ryugenii sp. nov. isolated from soil and water in Japan.</title>
        <authorList>
            <person name="Masuzawa T."/>
            <person name="Saito M."/>
            <person name="Nakao R."/>
            <person name="Nikaido Y."/>
            <person name="Matsumoto M."/>
            <person name="Ogawa M."/>
            <person name="Yokoyama M."/>
            <person name="Hidaka Y."/>
            <person name="Tomita J."/>
            <person name="Sakakibara K."/>
            <person name="Suzuki K."/>
            <person name="Yasuda S."/>
            <person name="Sato H."/>
            <person name="Yamaguchi M."/>
            <person name="Yoshida S.I."/>
            <person name="Koizumi N."/>
            <person name="Kawamura Y."/>
        </authorList>
    </citation>
    <scope>NUCLEOTIDE SEQUENCE [LARGE SCALE GENOMIC DNA]</scope>
    <source>
        <strain evidence="2">E18</strain>
    </source>
</reference>
<dbReference type="RefSeq" id="WP_108961476.1">
    <property type="nucleotide sequence ID" value="NZ_BFAZ01000013.1"/>
</dbReference>
<name>A0A2P2DIS1_9LEPT</name>
<evidence type="ECO:0008006" key="3">
    <source>
        <dbReference type="Google" id="ProtNLM"/>
    </source>
</evidence>
<gene>
    <name evidence="1" type="ORF">LPTSP2_38070</name>
</gene>
<dbReference type="OrthoDB" id="321301at2"/>
<evidence type="ECO:0000313" key="1">
    <source>
        <dbReference type="EMBL" id="GBF44504.1"/>
    </source>
</evidence>
<dbReference type="EMBL" id="BFAZ01000013">
    <property type="protein sequence ID" value="GBF44504.1"/>
    <property type="molecule type" value="Genomic_DNA"/>
</dbReference>